<dbReference type="SUPFAM" id="SSF47598">
    <property type="entry name" value="Ribbon-helix-helix"/>
    <property type="match status" value="1"/>
</dbReference>
<accession>A0ABU8H2L0</accession>
<sequence length="52" mass="5504">MDTKLAIRIPPELKAALAEAAAADFSSPASFARAAIVAELRRRGQLPEQARG</sequence>
<evidence type="ECO:0000313" key="1">
    <source>
        <dbReference type="EMBL" id="MEI5687236.1"/>
    </source>
</evidence>
<dbReference type="RefSeq" id="WP_336545090.1">
    <property type="nucleotide sequence ID" value="NZ_JBBBDM010000003.1"/>
</dbReference>
<gene>
    <name evidence="1" type="ORF">V8201_09125</name>
</gene>
<dbReference type="InterPro" id="IPR010985">
    <property type="entry name" value="Ribbon_hlx_hlx"/>
</dbReference>
<name>A0ABU8H2L0_9SPHN</name>
<protein>
    <recommendedName>
        <fullName evidence="3">Ribbon-helix-helix protein CopG domain-containing protein</fullName>
    </recommendedName>
</protein>
<dbReference type="Proteomes" id="UP001367771">
    <property type="component" value="Unassembled WGS sequence"/>
</dbReference>
<comment type="caution">
    <text evidence="1">The sequence shown here is derived from an EMBL/GenBank/DDBJ whole genome shotgun (WGS) entry which is preliminary data.</text>
</comment>
<evidence type="ECO:0008006" key="3">
    <source>
        <dbReference type="Google" id="ProtNLM"/>
    </source>
</evidence>
<dbReference type="EMBL" id="JBBBDM010000003">
    <property type="protein sequence ID" value="MEI5687236.1"/>
    <property type="molecule type" value="Genomic_DNA"/>
</dbReference>
<organism evidence="1 2">
    <name type="scientific">Sphingomonas kyungheensis</name>
    <dbReference type="NCBI Taxonomy" id="1069987"/>
    <lineage>
        <taxon>Bacteria</taxon>
        <taxon>Pseudomonadati</taxon>
        <taxon>Pseudomonadota</taxon>
        <taxon>Alphaproteobacteria</taxon>
        <taxon>Sphingomonadales</taxon>
        <taxon>Sphingomonadaceae</taxon>
        <taxon>Sphingomonas</taxon>
    </lineage>
</organism>
<proteinExistence type="predicted"/>
<keyword evidence="2" id="KW-1185">Reference proteome</keyword>
<evidence type="ECO:0000313" key="2">
    <source>
        <dbReference type="Proteomes" id="UP001367771"/>
    </source>
</evidence>
<reference evidence="1 2" key="1">
    <citation type="journal article" date="2013" name="Int. J. Syst. Evol. Microbiol.">
        <title>Sphingomonas kyungheensis sp. nov., a bacterium with ginsenoside-converting activity isolated from soil of a ginseng field.</title>
        <authorList>
            <person name="Son H.M."/>
            <person name="Yang J.E."/>
            <person name="Park Y."/>
            <person name="Han C.K."/>
            <person name="Kim S.G."/>
            <person name="Kook M."/>
            <person name="Yi T.H."/>
        </authorList>
    </citation>
    <scope>NUCLEOTIDE SEQUENCE [LARGE SCALE GENOMIC DNA]</scope>
    <source>
        <strain evidence="1 2">LMG 26582</strain>
    </source>
</reference>